<proteinExistence type="predicted"/>
<name>A0A9W9GTY5_9EURO</name>
<feature type="chain" id="PRO_5040955275" description="Retrovirus-related Pol polyprotein from transposon TNT 1-94-like beta-barrel domain-containing protein" evidence="1">
    <location>
        <begin position="17"/>
        <end position="235"/>
    </location>
</feature>
<reference evidence="3" key="1">
    <citation type="submission" date="2022-11" db="EMBL/GenBank/DDBJ databases">
        <authorList>
            <person name="Petersen C."/>
        </authorList>
    </citation>
    <scope>NUCLEOTIDE SEQUENCE</scope>
    <source>
        <strain evidence="3">IBT 22155</strain>
    </source>
</reference>
<protein>
    <recommendedName>
        <fullName evidence="2">Retrovirus-related Pol polyprotein from transposon TNT 1-94-like beta-barrel domain-containing protein</fullName>
    </recommendedName>
</protein>
<feature type="domain" description="Retrovirus-related Pol polyprotein from transposon TNT 1-94-like beta-barrel" evidence="2">
    <location>
        <begin position="148"/>
        <end position="217"/>
    </location>
</feature>
<dbReference type="EMBL" id="JAPQKL010000005">
    <property type="protein sequence ID" value="KAJ5129818.1"/>
    <property type="molecule type" value="Genomic_DNA"/>
</dbReference>
<evidence type="ECO:0000259" key="2">
    <source>
        <dbReference type="Pfam" id="PF22936"/>
    </source>
</evidence>
<dbReference type="GeneID" id="81405771"/>
<accession>A0A9W9GTY5</accession>
<sequence length="235" mass="26182">MPTSLLFNRVVILVNAYSLPSYQRRRWPSGNSKKSKRCPRGGEGHEWRFCSEVNWTLRSPNFRATASKRNVTEENLKKASPQVQEEVAALMKTDPEACDKTTHLALKAPPGDDPPTESLAFLTATISPEVYHLAVDTFAPRQLDHRFRDRFVTLSQSVTEIKMGNGTTKVEGHGTARVVVRDPTSGVAQWATLKDVWYAPTFATNIISASEIKKDGFFFTSELPGIVRGCSDHSD</sequence>
<keyword evidence="1" id="KW-0732">Signal</keyword>
<reference evidence="3" key="2">
    <citation type="journal article" date="2023" name="IMA Fungus">
        <title>Comparative genomic study of the Penicillium genus elucidates a diverse pangenome and 15 lateral gene transfer events.</title>
        <authorList>
            <person name="Petersen C."/>
            <person name="Sorensen T."/>
            <person name="Nielsen M.R."/>
            <person name="Sondergaard T.E."/>
            <person name="Sorensen J.L."/>
            <person name="Fitzpatrick D.A."/>
            <person name="Frisvad J.C."/>
            <person name="Nielsen K.L."/>
        </authorList>
    </citation>
    <scope>NUCLEOTIDE SEQUENCE</scope>
    <source>
        <strain evidence="3">IBT 22155</strain>
    </source>
</reference>
<organism evidence="3 4">
    <name type="scientific">Penicillium bovifimosum</name>
    <dbReference type="NCBI Taxonomy" id="126998"/>
    <lineage>
        <taxon>Eukaryota</taxon>
        <taxon>Fungi</taxon>
        <taxon>Dikarya</taxon>
        <taxon>Ascomycota</taxon>
        <taxon>Pezizomycotina</taxon>
        <taxon>Eurotiomycetes</taxon>
        <taxon>Eurotiomycetidae</taxon>
        <taxon>Eurotiales</taxon>
        <taxon>Aspergillaceae</taxon>
        <taxon>Penicillium</taxon>
    </lineage>
</organism>
<gene>
    <name evidence="3" type="ORF">N7515_005857</name>
</gene>
<dbReference type="RefSeq" id="XP_056520197.1">
    <property type="nucleotide sequence ID" value="XM_056666601.1"/>
</dbReference>
<evidence type="ECO:0000313" key="3">
    <source>
        <dbReference type="EMBL" id="KAJ5129818.1"/>
    </source>
</evidence>
<evidence type="ECO:0000313" key="4">
    <source>
        <dbReference type="Proteomes" id="UP001149079"/>
    </source>
</evidence>
<feature type="signal peptide" evidence="1">
    <location>
        <begin position="1"/>
        <end position="16"/>
    </location>
</feature>
<dbReference type="AlphaFoldDB" id="A0A9W9GTY5"/>
<dbReference type="Pfam" id="PF22936">
    <property type="entry name" value="Pol_BBD"/>
    <property type="match status" value="1"/>
</dbReference>
<dbReference type="Proteomes" id="UP001149079">
    <property type="component" value="Unassembled WGS sequence"/>
</dbReference>
<keyword evidence="4" id="KW-1185">Reference proteome</keyword>
<dbReference type="InterPro" id="IPR054722">
    <property type="entry name" value="PolX-like_BBD"/>
</dbReference>
<dbReference type="OrthoDB" id="2663223at2759"/>
<comment type="caution">
    <text evidence="3">The sequence shown here is derived from an EMBL/GenBank/DDBJ whole genome shotgun (WGS) entry which is preliminary data.</text>
</comment>
<evidence type="ECO:0000256" key="1">
    <source>
        <dbReference type="SAM" id="SignalP"/>
    </source>
</evidence>